<name>A1YRA3_9ABAC</name>
<dbReference type="EMBL" id="EF125867">
    <property type="protein sequence ID" value="ABL75993.1"/>
    <property type="molecule type" value="Genomic_DNA"/>
</dbReference>
<keyword evidence="2" id="KW-1185">Reference proteome</keyword>
<proteinExistence type="predicted"/>
<organism evidence="1 2">
    <name type="scientific">Maruca vitrata nucleopolyhedrovirus</name>
    <dbReference type="NCBI Taxonomy" id="1307954"/>
    <lineage>
        <taxon>Viruses</taxon>
        <taxon>Viruses incertae sedis</taxon>
        <taxon>Naldaviricetes</taxon>
        <taxon>Lefavirales</taxon>
        <taxon>Baculoviridae</taxon>
        <taxon>Alphabaculovirus</taxon>
        <taxon>Alphabaculovirus mavitratae</taxon>
    </lineage>
</organism>
<reference evidence="1 2" key="1">
    <citation type="journal article" date="2008" name="J. Gen. Virol.">
        <title>Genomic and host range studies of Maruca vitrata nucleopolyhedrovirus.</title>
        <authorList>
            <person name="Chen Y.R."/>
            <person name="Wu C.Y."/>
            <person name="Lee S.T."/>
            <person name="Wu Y.J."/>
            <person name="Lo C.F."/>
            <person name="Tsai M.F."/>
            <person name="Wang C.H."/>
        </authorList>
    </citation>
    <scope>NUCLEOTIDE SEQUENCE [LARGE SCALE GENOMIC DNA]</scope>
</reference>
<dbReference type="OrthoDB" id="27447at10239"/>
<sequence>MKKVSLGKIIENTVESKYKSTSSSINTSAKLNLSEYYKTFESNKVGRQTTYNMVGMRDYKKIDELLKKY</sequence>
<dbReference type="Pfam" id="PF17564">
    <property type="entry name" value="DUF5470"/>
    <property type="match status" value="1"/>
</dbReference>
<dbReference type="Proteomes" id="UP000214542">
    <property type="component" value="Segment"/>
</dbReference>
<protein>
    <submittedName>
        <fullName evidence="1">Mv-ORF41 peptide</fullName>
    </submittedName>
</protein>
<evidence type="ECO:0000313" key="1">
    <source>
        <dbReference type="EMBL" id="ABL75993.1"/>
    </source>
</evidence>
<dbReference type="InterPro" id="IPR035162">
    <property type="entry name" value="DUF5470"/>
</dbReference>
<evidence type="ECO:0000313" key="2">
    <source>
        <dbReference type="Proteomes" id="UP000214542"/>
    </source>
</evidence>
<dbReference type="RefSeq" id="YP_950771.1">
    <property type="nucleotide sequence ID" value="NC_008725.1"/>
</dbReference>
<dbReference type="KEGG" id="vg:4643041"/>
<accession>A1YRA3</accession>
<dbReference type="GeneID" id="4643041"/>